<accession>A0ABW0K1G0</accession>
<keyword evidence="1" id="KW-1133">Transmembrane helix</keyword>
<keyword evidence="1" id="KW-0812">Transmembrane</keyword>
<feature type="transmembrane region" description="Helical" evidence="1">
    <location>
        <begin position="12"/>
        <end position="32"/>
    </location>
</feature>
<comment type="caution">
    <text evidence="2">The sequence shown here is derived from an EMBL/GenBank/DDBJ whole genome shotgun (WGS) entry which is preliminary data.</text>
</comment>
<evidence type="ECO:0000313" key="3">
    <source>
        <dbReference type="Proteomes" id="UP001596018"/>
    </source>
</evidence>
<dbReference type="Proteomes" id="UP001596018">
    <property type="component" value="Unassembled WGS sequence"/>
</dbReference>
<protein>
    <submittedName>
        <fullName evidence="2">Uncharacterized protein</fullName>
    </submittedName>
</protein>
<organism evidence="2 3">
    <name type="scientific">Rhodanobacter ginsenosidimutans</name>
    <dbReference type="NCBI Taxonomy" id="490571"/>
    <lineage>
        <taxon>Bacteria</taxon>
        <taxon>Pseudomonadati</taxon>
        <taxon>Pseudomonadota</taxon>
        <taxon>Gammaproteobacteria</taxon>
        <taxon>Lysobacterales</taxon>
        <taxon>Rhodanobacteraceae</taxon>
        <taxon>Rhodanobacter</taxon>
    </lineage>
</organism>
<feature type="transmembrane region" description="Helical" evidence="1">
    <location>
        <begin position="94"/>
        <end position="115"/>
    </location>
</feature>
<dbReference type="RefSeq" id="WP_377342380.1">
    <property type="nucleotide sequence ID" value="NZ_JALBWS010000006.1"/>
</dbReference>
<feature type="transmembrane region" description="Helical" evidence="1">
    <location>
        <begin position="121"/>
        <end position="138"/>
    </location>
</feature>
<feature type="transmembrane region" description="Helical" evidence="1">
    <location>
        <begin position="44"/>
        <end position="73"/>
    </location>
</feature>
<evidence type="ECO:0000313" key="2">
    <source>
        <dbReference type="EMBL" id="MFC5441660.1"/>
    </source>
</evidence>
<sequence length="171" mass="19391">MKALAILYKGSVKYSLVRVALLVGLTIVSFAIDYLDLGKISTFLGVIISVEGVVVTIFGIWIAIIFPRLFGVIQDGEDFRHVRDNDRYNALVESLYRSCFVLCAACFVFFLVSFFDQYASFFFPSVFCFCAYSLFSLYESLWTSVWMGEAASVERLNDARTSGALRRRRRG</sequence>
<keyword evidence="3" id="KW-1185">Reference proteome</keyword>
<reference evidence="3" key="1">
    <citation type="journal article" date="2019" name="Int. J. Syst. Evol. Microbiol.">
        <title>The Global Catalogue of Microorganisms (GCM) 10K type strain sequencing project: providing services to taxonomists for standard genome sequencing and annotation.</title>
        <authorList>
            <consortium name="The Broad Institute Genomics Platform"/>
            <consortium name="The Broad Institute Genome Sequencing Center for Infectious Disease"/>
            <person name="Wu L."/>
            <person name="Ma J."/>
        </authorList>
    </citation>
    <scope>NUCLEOTIDE SEQUENCE [LARGE SCALE GENOMIC DNA]</scope>
    <source>
        <strain evidence="3">KACC 12822</strain>
    </source>
</reference>
<evidence type="ECO:0000256" key="1">
    <source>
        <dbReference type="SAM" id="Phobius"/>
    </source>
</evidence>
<name>A0ABW0K1G0_9GAMM</name>
<dbReference type="EMBL" id="JBHSMM010000008">
    <property type="protein sequence ID" value="MFC5441660.1"/>
    <property type="molecule type" value="Genomic_DNA"/>
</dbReference>
<proteinExistence type="predicted"/>
<keyword evidence="1" id="KW-0472">Membrane</keyword>
<gene>
    <name evidence="2" type="ORF">ACFPK0_16725</name>
</gene>